<sequence>MSTLTVCPYCGEAMRFDEMKRHFLSCEGRSPLPTPHPRSQHATSPSSPAAKPVSGLEFYNQLNKLSLLTRSKSSGGSSSGVGRPQFAASPDRQDAATVRELMHPSTLLTIDVAPSRSLTSVSSNEVFDNGARRWPVAEATDGVSPLASPPPPAVRVSLRQPDNRFNTMDRNAEEEEAAGRRSERSGPSISSSHRSTSAFAKQPASAATQRKQMVDGGKPASVPSRSRSRSLRGGTGPAAVLNTSPGIKEGATGRVASEKAHNVASMDDGKEVYGAVDNTQPQEEARGREKASASSASASSRASSLRPAPQRSSFAIRLRGGSGGSSAHATEGDTPEVNVHATPGRPGNATENQRQSVSSALRATVAQLSTALRQVQQLVQKQQEQYNALLHAHADLNREVAAQRGAHNGMMRRSFEQASTAEAALQRHTTQWRSEQAALRESVAALWESVSDIQQKLSRQRIEAVAAAPASVPSQLSPAKAFPALVAPSPAFPPTVTPSSGVAPPLQPFQQPPEHSAHAPTPAISVQRASPAEESAYYSDIASFIHQDGPAFSAPMSAVVSQSGDSVGGGPHASAAKGPNHGSAAHRPSTARTNTSATAVQLPCFAVPYTTPTVSSSRASSLSHVGHRSTTLPGNYPYAMDVQQQQQQQRQRNSRASIEDRVMAMLHAKPTVVVQRSPWR</sequence>
<dbReference type="VEuPathDB" id="TriTrypDB:LpyrH10_06_4240"/>
<feature type="region of interest" description="Disordered" evidence="2">
    <location>
        <begin position="28"/>
        <end position="55"/>
    </location>
</feature>
<dbReference type="AlphaFoldDB" id="A0A0N0VFW0"/>
<feature type="region of interest" description="Disordered" evidence="2">
    <location>
        <begin position="556"/>
        <end position="595"/>
    </location>
</feature>
<dbReference type="EMBL" id="LGTL01000006">
    <property type="protein sequence ID" value="KPA81774.1"/>
    <property type="molecule type" value="Genomic_DNA"/>
</dbReference>
<name>A0A0N0VFW0_LEPPY</name>
<evidence type="ECO:0000256" key="2">
    <source>
        <dbReference type="SAM" id="MobiDB-lite"/>
    </source>
</evidence>
<feature type="coiled-coil region" evidence="1">
    <location>
        <begin position="365"/>
        <end position="399"/>
    </location>
</feature>
<feature type="region of interest" description="Disordered" evidence="2">
    <location>
        <begin position="616"/>
        <end position="636"/>
    </location>
</feature>
<feature type="compositionally biased region" description="Low complexity" evidence="2">
    <location>
        <begin position="292"/>
        <end position="313"/>
    </location>
</feature>
<feature type="region of interest" description="Disordered" evidence="2">
    <location>
        <begin position="70"/>
        <end position="94"/>
    </location>
</feature>
<feature type="region of interest" description="Disordered" evidence="2">
    <location>
        <begin position="494"/>
        <end position="521"/>
    </location>
</feature>
<keyword evidence="1" id="KW-0175">Coiled coil</keyword>
<gene>
    <name evidence="3" type="ORF">ABB37_04054</name>
</gene>
<dbReference type="GeneID" id="26904345"/>
<evidence type="ECO:0000256" key="1">
    <source>
        <dbReference type="SAM" id="Coils"/>
    </source>
</evidence>
<feature type="compositionally biased region" description="Basic and acidic residues" evidence="2">
    <location>
        <begin position="256"/>
        <end position="271"/>
    </location>
</feature>
<feature type="compositionally biased region" description="Low complexity" evidence="2">
    <location>
        <begin position="71"/>
        <end position="82"/>
    </location>
</feature>
<evidence type="ECO:0000313" key="4">
    <source>
        <dbReference type="Proteomes" id="UP000037923"/>
    </source>
</evidence>
<reference evidence="3 4" key="1">
    <citation type="submission" date="2015-07" db="EMBL/GenBank/DDBJ databases">
        <title>High-quality genome of monoxenous trypanosomatid Leptomonas pyrrhocoris.</title>
        <authorList>
            <person name="Flegontov P."/>
            <person name="Butenko A."/>
            <person name="Firsov S."/>
            <person name="Vlcek C."/>
            <person name="Logacheva M.D."/>
            <person name="Field M."/>
            <person name="Filatov D."/>
            <person name="Flegontova O."/>
            <person name="Gerasimov E."/>
            <person name="Jackson A.P."/>
            <person name="Kelly S."/>
            <person name="Opperdoes F."/>
            <person name="O'Reilly A."/>
            <person name="Votypka J."/>
            <person name="Yurchenko V."/>
            <person name="Lukes J."/>
        </authorList>
    </citation>
    <scope>NUCLEOTIDE SEQUENCE [LARGE SCALE GENOMIC DNA]</scope>
    <source>
        <strain evidence="3">H10</strain>
    </source>
</reference>
<organism evidence="3 4">
    <name type="scientific">Leptomonas pyrrhocoris</name>
    <name type="common">Firebug parasite</name>
    <dbReference type="NCBI Taxonomy" id="157538"/>
    <lineage>
        <taxon>Eukaryota</taxon>
        <taxon>Discoba</taxon>
        <taxon>Euglenozoa</taxon>
        <taxon>Kinetoplastea</taxon>
        <taxon>Metakinetoplastina</taxon>
        <taxon>Trypanosomatida</taxon>
        <taxon>Trypanosomatidae</taxon>
        <taxon>Leishmaniinae</taxon>
        <taxon>Leptomonas</taxon>
    </lineage>
</organism>
<dbReference type="OrthoDB" id="267050at2759"/>
<feature type="region of interest" description="Disordered" evidence="2">
    <location>
        <begin position="141"/>
        <end position="355"/>
    </location>
</feature>
<dbReference type="RefSeq" id="XP_015660213.1">
    <property type="nucleotide sequence ID" value="XM_015801593.1"/>
</dbReference>
<dbReference type="Proteomes" id="UP000037923">
    <property type="component" value="Unassembled WGS sequence"/>
</dbReference>
<dbReference type="OMA" id="MSTLTVC"/>
<protein>
    <submittedName>
        <fullName evidence="3">Uncharacterized protein</fullName>
    </submittedName>
</protein>
<comment type="caution">
    <text evidence="3">The sequence shown here is derived from an EMBL/GenBank/DDBJ whole genome shotgun (WGS) entry which is preliminary data.</text>
</comment>
<proteinExistence type="predicted"/>
<accession>A0A0N0VFW0</accession>
<keyword evidence="4" id="KW-1185">Reference proteome</keyword>
<evidence type="ECO:0000313" key="3">
    <source>
        <dbReference type="EMBL" id="KPA81774.1"/>
    </source>
</evidence>
<feature type="compositionally biased region" description="Low complexity" evidence="2">
    <location>
        <begin position="185"/>
        <end position="197"/>
    </location>
</feature>